<dbReference type="Proteomes" id="UP000656548">
    <property type="component" value="Unassembled WGS sequence"/>
</dbReference>
<evidence type="ECO:0000313" key="3">
    <source>
        <dbReference type="Proteomes" id="UP000656548"/>
    </source>
</evidence>
<organism evidence="2 3">
    <name type="scientific">Amycolatopsis roodepoortensis</name>
    <dbReference type="NCBI Taxonomy" id="700274"/>
    <lineage>
        <taxon>Bacteria</taxon>
        <taxon>Bacillati</taxon>
        <taxon>Actinomycetota</taxon>
        <taxon>Actinomycetes</taxon>
        <taxon>Pseudonocardiales</taxon>
        <taxon>Pseudonocardiaceae</taxon>
        <taxon>Amycolatopsis</taxon>
    </lineage>
</organism>
<proteinExistence type="predicted"/>
<name>A0ABR9LI90_9PSEU</name>
<dbReference type="RefSeq" id="WP_192746964.1">
    <property type="nucleotide sequence ID" value="NZ_JADBEJ010000006.1"/>
</dbReference>
<dbReference type="EMBL" id="JADBEJ010000006">
    <property type="protein sequence ID" value="MBE1580400.1"/>
    <property type="molecule type" value="Genomic_DNA"/>
</dbReference>
<feature type="transmembrane region" description="Helical" evidence="1">
    <location>
        <begin position="64"/>
        <end position="83"/>
    </location>
</feature>
<keyword evidence="1" id="KW-0472">Membrane</keyword>
<evidence type="ECO:0000313" key="2">
    <source>
        <dbReference type="EMBL" id="MBE1580400.1"/>
    </source>
</evidence>
<keyword evidence="1" id="KW-0812">Transmembrane</keyword>
<keyword evidence="3" id="KW-1185">Reference proteome</keyword>
<evidence type="ECO:0000256" key="1">
    <source>
        <dbReference type="SAM" id="Phobius"/>
    </source>
</evidence>
<gene>
    <name evidence="2" type="ORF">H4W30_007481</name>
</gene>
<accession>A0ABR9LI90</accession>
<protein>
    <recommendedName>
        <fullName evidence="4">DUF3307 domain-containing protein</fullName>
    </recommendedName>
</protein>
<reference evidence="2 3" key="1">
    <citation type="submission" date="2020-10" db="EMBL/GenBank/DDBJ databases">
        <title>Sequencing the genomes of 1000 actinobacteria strains.</title>
        <authorList>
            <person name="Klenk H.-P."/>
        </authorList>
    </citation>
    <scope>NUCLEOTIDE SEQUENCE [LARGE SCALE GENOMIC DNA]</scope>
    <source>
        <strain evidence="2 3">DSM 46661</strain>
    </source>
</reference>
<keyword evidence="1" id="KW-1133">Transmembrane helix</keyword>
<sequence length="159" mass="16807">MTTIDDLTTLTTFAASWAVLHVAHHLGDHITGQTDRQAEHKGAPLPEEVETGAKARHSGWAANLAHIAQYHLTLLVLGGLAWLVLPLRWSPAGVAAALMVSAVTHALLDRKWPVRWLLEHTGSPAFAALNSGGLNGMYLADQALHGLALGVSAALLAVL</sequence>
<feature type="transmembrane region" description="Helical" evidence="1">
    <location>
        <begin position="89"/>
        <end position="108"/>
    </location>
</feature>
<evidence type="ECO:0008006" key="4">
    <source>
        <dbReference type="Google" id="ProtNLM"/>
    </source>
</evidence>
<comment type="caution">
    <text evidence="2">The sequence shown here is derived from an EMBL/GenBank/DDBJ whole genome shotgun (WGS) entry which is preliminary data.</text>
</comment>